<keyword evidence="2" id="KW-1185">Reference proteome</keyword>
<dbReference type="AlphaFoldDB" id="A0A7J7HKL9"/>
<reference evidence="1 2" key="2">
    <citation type="submission" date="2020-07" db="EMBL/GenBank/DDBJ databases">
        <title>Genome assembly of wild tea tree DASZ reveals pedigree and selection history of tea varieties.</title>
        <authorList>
            <person name="Zhang W."/>
        </authorList>
    </citation>
    <scope>NUCLEOTIDE SEQUENCE [LARGE SCALE GENOMIC DNA]</scope>
    <source>
        <strain evidence="2">cv. G240</strain>
        <tissue evidence="1">Leaf</tissue>
    </source>
</reference>
<proteinExistence type="predicted"/>
<dbReference type="Proteomes" id="UP000593564">
    <property type="component" value="Unassembled WGS sequence"/>
</dbReference>
<reference evidence="2" key="1">
    <citation type="journal article" date="2020" name="Nat. Commun.">
        <title>Genome assembly of wild tea tree DASZ reveals pedigree and selection history of tea varieties.</title>
        <authorList>
            <person name="Zhang W."/>
            <person name="Zhang Y."/>
            <person name="Qiu H."/>
            <person name="Guo Y."/>
            <person name="Wan H."/>
            <person name="Zhang X."/>
            <person name="Scossa F."/>
            <person name="Alseekh S."/>
            <person name="Zhang Q."/>
            <person name="Wang P."/>
            <person name="Xu L."/>
            <person name="Schmidt M.H."/>
            <person name="Jia X."/>
            <person name="Li D."/>
            <person name="Zhu A."/>
            <person name="Guo F."/>
            <person name="Chen W."/>
            <person name="Ni D."/>
            <person name="Usadel B."/>
            <person name="Fernie A.R."/>
            <person name="Wen W."/>
        </authorList>
    </citation>
    <scope>NUCLEOTIDE SEQUENCE [LARGE SCALE GENOMIC DNA]</scope>
    <source>
        <strain evidence="2">cv. G240</strain>
    </source>
</reference>
<dbReference type="EMBL" id="JACBKZ010000003">
    <property type="protein sequence ID" value="KAF5953452.1"/>
    <property type="molecule type" value="Genomic_DNA"/>
</dbReference>
<name>A0A7J7HKL9_CAMSI</name>
<sequence>MAIDLSVDSEEPKRSSVGPLFGICLFQDCLSRSSSVGASLASSSTVAASPASCASLLATCVAAAFQPSLLHKFCNLKSLDFTMSRKPDNLEEEKFVKDMEMNN</sequence>
<evidence type="ECO:0000313" key="2">
    <source>
        <dbReference type="Proteomes" id="UP000593564"/>
    </source>
</evidence>
<organism evidence="1 2">
    <name type="scientific">Camellia sinensis</name>
    <name type="common">Tea plant</name>
    <name type="synonym">Thea sinensis</name>
    <dbReference type="NCBI Taxonomy" id="4442"/>
    <lineage>
        <taxon>Eukaryota</taxon>
        <taxon>Viridiplantae</taxon>
        <taxon>Streptophyta</taxon>
        <taxon>Embryophyta</taxon>
        <taxon>Tracheophyta</taxon>
        <taxon>Spermatophyta</taxon>
        <taxon>Magnoliopsida</taxon>
        <taxon>eudicotyledons</taxon>
        <taxon>Gunneridae</taxon>
        <taxon>Pentapetalae</taxon>
        <taxon>asterids</taxon>
        <taxon>Ericales</taxon>
        <taxon>Theaceae</taxon>
        <taxon>Camellia</taxon>
    </lineage>
</organism>
<comment type="caution">
    <text evidence="1">The sequence shown here is derived from an EMBL/GenBank/DDBJ whole genome shotgun (WGS) entry which is preliminary data.</text>
</comment>
<protein>
    <submittedName>
        <fullName evidence="1">Uncharacterized protein</fullName>
    </submittedName>
</protein>
<evidence type="ECO:0000313" key="1">
    <source>
        <dbReference type="EMBL" id="KAF5953452.1"/>
    </source>
</evidence>
<gene>
    <name evidence="1" type="ORF">HYC85_006308</name>
</gene>
<accession>A0A7J7HKL9</accession>